<feature type="transmembrane region" description="Helical" evidence="13">
    <location>
        <begin position="268"/>
        <end position="287"/>
    </location>
</feature>
<feature type="transmembrane region" description="Helical" evidence="13">
    <location>
        <begin position="140"/>
        <end position="162"/>
    </location>
</feature>
<dbReference type="CDD" id="cd13137">
    <property type="entry name" value="MATE_NorM_like"/>
    <property type="match status" value="1"/>
</dbReference>
<organism evidence="14 15">
    <name type="scientific">Orenia metallireducens</name>
    <dbReference type="NCBI Taxonomy" id="1413210"/>
    <lineage>
        <taxon>Bacteria</taxon>
        <taxon>Bacillati</taxon>
        <taxon>Bacillota</taxon>
        <taxon>Clostridia</taxon>
        <taxon>Halanaerobiales</taxon>
        <taxon>Halobacteroidaceae</taxon>
        <taxon>Orenia</taxon>
    </lineage>
</organism>
<dbReference type="NCBIfam" id="TIGR00797">
    <property type="entry name" value="matE"/>
    <property type="match status" value="1"/>
</dbReference>
<comment type="similarity">
    <text evidence="3">Belongs to the multi antimicrobial extrusion (MATE) (TC 2.A.66.1) family.</text>
</comment>
<evidence type="ECO:0000256" key="11">
    <source>
        <dbReference type="ARBA" id="ARBA00023136"/>
    </source>
</evidence>
<evidence type="ECO:0000256" key="12">
    <source>
        <dbReference type="ARBA" id="ARBA00031636"/>
    </source>
</evidence>
<keyword evidence="5" id="KW-0813">Transport</keyword>
<feature type="transmembrane region" description="Helical" evidence="13">
    <location>
        <begin position="426"/>
        <end position="447"/>
    </location>
</feature>
<evidence type="ECO:0000256" key="3">
    <source>
        <dbReference type="ARBA" id="ARBA00010199"/>
    </source>
</evidence>
<feature type="transmembrane region" description="Helical" evidence="13">
    <location>
        <begin position="174"/>
        <end position="196"/>
    </location>
</feature>
<keyword evidence="15" id="KW-1185">Reference proteome</keyword>
<sequence>MVDLAENKTPREIRRSIFNLAWPAVLRMFLQSIVGVIDVIMIGSLGATAIAAVDMSNRLIMVIIGAMTALTIGATALVAQSIGAKDKKKANKIMANSLVTGVFLAIILAILGVVFSSDFLKAMMVLMEEVDNNVLTQGSIYLKIVFASMVFGLPMMIINAVLQGIGDMKTPLYIMLITNVCNTVFNYLLIFGIGVFPELGVAGAALGTAFSRVVGTIIGFSILVKGKTDMKLSLDKATLKLERDIIKDIFGIGVPAAIEQLVRQSSQIVYTLLVAGLGTITIAANAIVMNAQMVPIMIGFGFSTAATTLVGQSLGADKKDLAKKYGRETAYLSMLLMIVISIPMFIWVDAIIGLFTSNPEVITLVKPVLKIMIFIQPIFSIMMVLTGALRGAGDTKWTMYIAVIGNWMTRLALSLVLGYSLGYGLLGFWLAMGIDVLVRTGLIIWRYSSDRWQDLQRVKANRKVA</sequence>
<dbReference type="GO" id="GO:0015297">
    <property type="term" value="F:antiporter activity"/>
    <property type="evidence" value="ECO:0007669"/>
    <property type="project" value="UniProtKB-KW"/>
</dbReference>
<evidence type="ECO:0000313" key="14">
    <source>
        <dbReference type="EMBL" id="SNY30035.1"/>
    </source>
</evidence>
<dbReference type="GO" id="GO:0042910">
    <property type="term" value="F:xenobiotic transmembrane transporter activity"/>
    <property type="evidence" value="ECO:0007669"/>
    <property type="project" value="InterPro"/>
</dbReference>
<dbReference type="GO" id="GO:0005886">
    <property type="term" value="C:plasma membrane"/>
    <property type="evidence" value="ECO:0007669"/>
    <property type="project" value="UniProtKB-SubCell"/>
</dbReference>
<feature type="transmembrane region" description="Helical" evidence="13">
    <location>
        <begin position="367"/>
        <end position="385"/>
    </location>
</feature>
<feature type="transmembrane region" description="Helical" evidence="13">
    <location>
        <begin position="59"/>
        <end position="78"/>
    </location>
</feature>
<dbReference type="OrthoDB" id="62420at2"/>
<keyword evidence="9 13" id="KW-1133">Transmembrane helix</keyword>
<accession>A0A285H2T3</accession>
<keyword evidence="6" id="KW-0050">Antiport</keyword>
<evidence type="ECO:0000313" key="15">
    <source>
        <dbReference type="Proteomes" id="UP000219573"/>
    </source>
</evidence>
<dbReference type="InterPro" id="IPR050222">
    <property type="entry name" value="MATE_MdtK"/>
</dbReference>
<evidence type="ECO:0000256" key="6">
    <source>
        <dbReference type="ARBA" id="ARBA00022449"/>
    </source>
</evidence>
<dbReference type="InterPro" id="IPR048279">
    <property type="entry name" value="MdtK-like"/>
</dbReference>
<evidence type="ECO:0000256" key="8">
    <source>
        <dbReference type="ARBA" id="ARBA00022692"/>
    </source>
</evidence>
<feature type="transmembrane region" description="Helical" evidence="13">
    <location>
        <begin position="98"/>
        <end position="120"/>
    </location>
</feature>
<reference evidence="15" key="1">
    <citation type="submission" date="2017-09" db="EMBL/GenBank/DDBJ databases">
        <authorList>
            <person name="Varghese N."/>
            <person name="Submissions S."/>
        </authorList>
    </citation>
    <scope>NUCLEOTIDE SEQUENCE [LARGE SCALE GENOMIC DNA]</scope>
    <source>
        <strain evidence="15">MSL47</strain>
    </source>
</reference>
<dbReference type="PANTHER" id="PTHR43298:SF2">
    <property type="entry name" value="FMN_FAD EXPORTER YEEO-RELATED"/>
    <property type="match status" value="1"/>
</dbReference>
<dbReference type="EMBL" id="OBDZ01000013">
    <property type="protein sequence ID" value="SNY30035.1"/>
    <property type="molecule type" value="Genomic_DNA"/>
</dbReference>
<keyword evidence="7" id="KW-1003">Cell membrane</keyword>
<feature type="transmembrane region" description="Helical" evidence="13">
    <location>
        <begin position="397"/>
        <end position="420"/>
    </location>
</feature>
<evidence type="ECO:0000256" key="13">
    <source>
        <dbReference type="SAM" id="Phobius"/>
    </source>
</evidence>
<proteinExistence type="inferred from homology"/>
<dbReference type="RefSeq" id="WP_097017961.1">
    <property type="nucleotide sequence ID" value="NZ_OBDZ01000013.1"/>
</dbReference>
<evidence type="ECO:0000256" key="4">
    <source>
        <dbReference type="ARBA" id="ARBA00020268"/>
    </source>
</evidence>
<evidence type="ECO:0000256" key="10">
    <source>
        <dbReference type="ARBA" id="ARBA00023065"/>
    </source>
</evidence>
<comment type="function">
    <text evidence="1">Multidrug efflux pump.</text>
</comment>
<dbReference type="AlphaFoldDB" id="A0A285H2T3"/>
<protein>
    <recommendedName>
        <fullName evidence="4">Probable multidrug resistance protein NorM</fullName>
    </recommendedName>
    <alternativeName>
        <fullName evidence="12">Multidrug-efflux transporter</fullName>
    </alternativeName>
</protein>
<dbReference type="Pfam" id="PF01554">
    <property type="entry name" value="MatE"/>
    <property type="match status" value="2"/>
</dbReference>
<evidence type="ECO:0000256" key="7">
    <source>
        <dbReference type="ARBA" id="ARBA00022475"/>
    </source>
</evidence>
<comment type="subcellular location">
    <subcellularLocation>
        <location evidence="2">Cell membrane</location>
        <topology evidence="2">Multi-pass membrane protein</topology>
    </subcellularLocation>
</comment>
<dbReference type="Proteomes" id="UP000219573">
    <property type="component" value="Unassembled WGS sequence"/>
</dbReference>
<gene>
    <name evidence="14" type="ORF">SAMN06265827_11350</name>
</gene>
<evidence type="ECO:0000256" key="1">
    <source>
        <dbReference type="ARBA" id="ARBA00003408"/>
    </source>
</evidence>
<evidence type="ECO:0000256" key="2">
    <source>
        <dbReference type="ARBA" id="ARBA00004651"/>
    </source>
</evidence>
<dbReference type="GO" id="GO:0006811">
    <property type="term" value="P:monoatomic ion transport"/>
    <property type="evidence" value="ECO:0007669"/>
    <property type="project" value="UniProtKB-KW"/>
</dbReference>
<dbReference type="PIRSF" id="PIRSF006603">
    <property type="entry name" value="DinF"/>
    <property type="match status" value="1"/>
</dbReference>
<dbReference type="InterPro" id="IPR002528">
    <property type="entry name" value="MATE_fam"/>
</dbReference>
<name>A0A285H2T3_9FIRM</name>
<evidence type="ECO:0000256" key="5">
    <source>
        <dbReference type="ARBA" id="ARBA00022448"/>
    </source>
</evidence>
<dbReference type="PANTHER" id="PTHR43298">
    <property type="entry name" value="MULTIDRUG RESISTANCE PROTEIN NORM-RELATED"/>
    <property type="match status" value="1"/>
</dbReference>
<feature type="transmembrane region" description="Helical" evidence="13">
    <location>
        <begin position="293"/>
        <end position="311"/>
    </location>
</feature>
<evidence type="ECO:0000256" key="9">
    <source>
        <dbReference type="ARBA" id="ARBA00022989"/>
    </source>
</evidence>
<keyword evidence="11 13" id="KW-0472">Membrane</keyword>
<feature type="transmembrane region" description="Helical" evidence="13">
    <location>
        <begin position="20"/>
        <end position="53"/>
    </location>
</feature>
<keyword evidence="10" id="KW-0406">Ion transport</keyword>
<keyword evidence="8 13" id="KW-0812">Transmembrane</keyword>
<feature type="transmembrane region" description="Helical" evidence="13">
    <location>
        <begin position="202"/>
        <end position="224"/>
    </location>
</feature>
<feature type="transmembrane region" description="Helical" evidence="13">
    <location>
        <begin position="331"/>
        <end position="355"/>
    </location>
</feature>